<feature type="transmembrane region" description="Helical" evidence="6">
    <location>
        <begin position="397"/>
        <end position="416"/>
    </location>
</feature>
<feature type="transmembrane region" description="Helical" evidence="6">
    <location>
        <begin position="288"/>
        <end position="307"/>
    </location>
</feature>
<feature type="domain" description="Metallo-beta-lactamase" evidence="7">
    <location>
        <begin position="453"/>
        <end position="656"/>
    </location>
</feature>
<feature type="transmembrane region" description="Helical" evidence="6">
    <location>
        <begin position="422"/>
        <end position="438"/>
    </location>
</feature>
<comment type="subcellular location">
    <subcellularLocation>
        <location evidence="1">Cell membrane</location>
        <topology evidence="1">Multi-pass membrane protein</topology>
    </subcellularLocation>
</comment>
<comment type="caution">
    <text evidence="8">The sequence shown here is derived from an EMBL/GenBank/DDBJ whole genome shotgun (WGS) entry which is preliminary data.</text>
</comment>
<dbReference type="PATRIC" id="fig|1144300.3.peg.1803"/>
<protein>
    <submittedName>
        <fullName evidence="8">Competence protein EC</fullName>
    </submittedName>
</protein>
<dbReference type="STRING" id="1144300.PS3_9200"/>
<dbReference type="PANTHER" id="PTHR30619:SF7">
    <property type="entry name" value="BETA-LACTAMASE DOMAIN PROTEIN"/>
    <property type="match status" value="1"/>
</dbReference>
<feature type="transmembrane region" description="Helical" evidence="6">
    <location>
        <begin position="12"/>
        <end position="31"/>
    </location>
</feature>
<dbReference type="InterPro" id="IPR004797">
    <property type="entry name" value="Competence_ComEC/Rec2"/>
</dbReference>
<dbReference type="EMBL" id="AICN01000078">
    <property type="protein sequence ID" value="EHS84678.1"/>
    <property type="molecule type" value="Genomic_DNA"/>
</dbReference>
<evidence type="ECO:0000256" key="3">
    <source>
        <dbReference type="ARBA" id="ARBA00022692"/>
    </source>
</evidence>
<feature type="transmembrane region" description="Helical" evidence="6">
    <location>
        <begin position="348"/>
        <end position="367"/>
    </location>
</feature>
<keyword evidence="4 6" id="KW-1133">Transmembrane helix</keyword>
<feature type="transmembrane region" description="Helical" evidence="6">
    <location>
        <begin position="228"/>
        <end position="248"/>
    </location>
</feature>
<evidence type="ECO:0000256" key="6">
    <source>
        <dbReference type="SAM" id="Phobius"/>
    </source>
</evidence>
<dbReference type="InterPro" id="IPR052159">
    <property type="entry name" value="Competence_DNA_uptake"/>
</dbReference>
<dbReference type="GO" id="GO:0030420">
    <property type="term" value="P:establishment of competence for transformation"/>
    <property type="evidence" value="ECO:0007669"/>
    <property type="project" value="InterPro"/>
</dbReference>
<reference evidence="8 9" key="1">
    <citation type="journal article" date="2013" name="Genome Announc.">
        <title>Genome Sequence of Lactobacillus gastricus PS3, a Strain Isolated from Human Milk.</title>
        <authorList>
            <person name="Martin V."/>
            <person name="Cardenas N."/>
            <person name="Jimenez E."/>
            <person name="Maldonado A."/>
            <person name="Rodriguez J.M."/>
            <person name="Fernandez L."/>
        </authorList>
    </citation>
    <scope>NUCLEOTIDE SEQUENCE [LARGE SCALE GENOMIC DNA]</scope>
    <source>
        <strain evidence="8 9">PS3</strain>
    </source>
</reference>
<dbReference type="Pfam" id="PF03772">
    <property type="entry name" value="Competence"/>
    <property type="match status" value="1"/>
</dbReference>
<accession>H4GL48</accession>
<proteinExistence type="predicted"/>
<keyword evidence="2" id="KW-1003">Cell membrane</keyword>
<dbReference type="Gene3D" id="3.60.15.10">
    <property type="entry name" value="Ribonuclease Z/Hydroxyacylglutathione hydrolase-like"/>
    <property type="match status" value="1"/>
</dbReference>
<dbReference type="InterPro" id="IPR001279">
    <property type="entry name" value="Metallo-B-lactamas"/>
</dbReference>
<evidence type="ECO:0000256" key="2">
    <source>
        <dbReference type="ARBA" id="ARBA00022475"/>
    </source>
</evidence>
<dbReference type="SUPFAM" id="SSF56281">
    <property type="entry name" value="Metallo-hydrolase/oxidoreductase"/>
    <property type="match status" value="1"/>
</dbReference>
<evidence type="ECO:0000313" key="8">
    <source>
        <dbReference type="EMBL" id="EHS84678.1"/>
    </source>
</evidence>
<gene>
    <name evidence="8" type="ORF">PS3_9200</name>
</gene>
<feature type="transmembrane region" description="Helical" evidence="6">
    <location>
        <begin position="319"/>
        <end position="342"/>
    </location>
</feature>
<evidence type="ECO:0000313" key="9">
    <source>
        <dbReference type="Proteomes" id="UP000004567"/>
    </source>
</evidence>
<dbReference type="Proteomes" id="UP000004567">
    <property type="component" value="Unassembled WGS sequence"/>
</dbReference>
<dbReference type="InterPro" id="IPR035681">
    <property type="entry name" value="ComA-like_MBL"/>
</dbReference>
<dbReference type="CDD" id="cd07731">
    <property type="entry name" value="ComA-like_MBL-fold"/>
    <property type="match status" value="1"/>
</dbReference>
<dbReference type="NCBIfam" id="TIGR00361">
    <property type="entry name" value="ComEC_Rec2"/>
    <property type="match status" value="1"/>
</dbReference>
<evidence type="ECO:0000256" key="4">
    <source>
        <dbReference type="ARBA" id="ARBA00022989"/>
    </source>
</evidence>
<feature type="transmembrane region" description="Helical" evidence="6">
    <location>
        <begin position="197"/>
        <end position="216"/>
    </location>
</feature>
<dbReference type="AlphaFoldDB" id="H4GL48"/>
<dbReference type="Pfam" id="PF00753">
    <property type="entry name" value="Lactamase_B"/>
    <property type="match status" value="1"/>
</dbReference>
<organism evidence="8 9">
    <name type="scientific">Limosilactobacillus gastricus PS3</name>
    <dbReference type="NCBI Taxonomy" id="1144300"/>
    <lineage>
        <taxon>Bacteria</taxon>
        <taxon>Bacillati</taxon>
        <taxon>Bacillota</taxon>
        <taxon>Bacilli</taxon>
        <taxon>Lactobacillales</taxon>
        <taxon>Lactobacillaceae</taxon>
        <taxon>Limosilactobacillus</taxon>
    </lineage>
</organism>
<dbReference type="PANTHER" id="PTHR30619">
    <property type="entry name" value="DNA INTERNALIZATION/COMPETENCE PROTEIN COMEC/REC2"/>
    <property type="match status" value="1"/>
</dbReference>
<dbReference type="NCBIfam" id="TIGR00360">
    <property type="entry name" value="ComEC_N-term"/>
    <property type="match status" value="1"/>
</dbReference>
<sequence length="713" mass="81713">MIWRLMILVESPWRWLVILISIMFGVRAWIWQQEQIQLTHPPQAQVSQMVVVQPDQWKVNGDFVQAIGQGKRQNYLIQAYLKEPSQQKYLERLHNPVQVIIKGDATPIAPATNYNEFDRRFWYRTQGVQMVIKGQLINVQPVKNYSLVDRLHQVRHQLATYFHHLPAPLSGYALRLLIGLQDPATDEQMTTVKQLGLIHLFCLSGLHVASVCSLVQGGGRILGYDRHFLNWILIGTLPLYWVIGGGSLSLTRAILMIECQLWSQQLGRNQPDAWTISLLIQEFIQPTVLMSLGGQLSYLLSFALCWFDWQKVKWQSFKLGALGLPPLLHFVFEFHLLSLVINYLMIPFFSWIIFPGTIISALLYPFLPGISGSFNRLLVIFDQSLVWLAEFPGMIHFGKIGVLLTLIPLIITWWTIEHATGRSWIILLLCYGGIYLGIHRPLSGEVTFVDIGQGDCIIIREPFNHRVMLIDTGGDLQIQKPIWARGHFSHDRSVGTSINYLKSLGIYQRDSVWLTHSDADHIGFLTTVMKNFRVKQILVPAGMETLPKFQTRLAYPVKVVPVTNQSSPMTDLQILHPLQVGSATNDDSLVLFGHFGKLRFLFMDDLPQNGEKLIMKQYPNLQADVLKLGHHGSKTSSNLAFLKQVQPHYGIISAGRRNRYHHPNLETMQRLQQSKIVPLSTQNYGMIRYRYYSFYDQLTTKLNGDEKFWISQP</sequence>
<dbReference type="InterPro" id="IPR036866">
    <property type="entry name" value="RibonucZ/Hydroxyglut_hydro"/>
</dbReference>
<evidence type="ECO:0000256" key="1">
    <source>
        <dbReference type="ARBA" id="ARBA00004651"/>
    </source>
</evidence>
<keyword evidence="3 6" id="KW-0812">Transmembrane</keyword>
<evidence type="ECO:0000256" key="5">
    <source>
        <dbReference type="ARBA" id="ARBA00023136"/>
    </source>
</evidence>
<dbReference type="GO" id="GO:0005886">
    <property type="term" value="C:plasma membrane"/>
    <property type="evidence" value="ECO:0007669"/>
    <property type="project" value="UniProtKB-SubCell"/>
</dbReference>
<dbReference type="InterPro" id="IPR004477">
    <property type="entry name" value="ComEC_N"/>
</dbReference>
<evidence type="ECO:0000259" key="7">
    <source>
        <dbReference type="SMART" id="SM00849"/>
    </source>
</evidence>
<keyword evidence="5 6" id="KW-0472">Membrane</keyword>
<name>H4GL48_9LACO</name>
<dbReference type="SMART" id="SM00849">
    <property type="entry name" value="Lactamase_B"/>
    <property type="match status" value="1"/>
</dbReference>